<keyword evidence="8" id="KW-0464">Manganese</keyword>
<feature type="domain" description="PPM-type phosphatase" evidence="11">
    <location>
        <begin position="1"/>
        <end position="186"/>
    </location>
</feature>
<dbReference type="Gene3D" id="3.60.40.10">
    <property type="entry name" value="PPM-type phosphatase domain"/>
    <property type="match status" value="1"/>
</dbReference>
<keyword evidence="13" id="KW-1185">Reference proteome</keyword>
<evidence type="ECO:0000313" key="13">
    <source>
        <dbReference type="Proteomes" id="UP001209570"/>
    </source>
</evidence>
<evidence type="ECO:0000313" key="12">
    <source>
        <dbReference type="EMBL" id="KAJ0389768.1"/>
    </source>
</evidence>
<keyword evidence="5" id="KW-0378">Hydrolase</keyword>
<evidence type="ECO:0000259" key="11">
    <source>
        <dbReference type="PROSITE" id="PS51746"/>
    </source>
</evidence>
<dbReference type="InterPro" id="IPR036457">
    <property type="entry name" value="PPM-type-like_dom_sf"/>
</dbReference>
<evidence type="ECO:0000256" key="10">
    <source>
        <dbReference type="ARBA" id="ARBA00048336"/>
    </source>
</evidence>
<evidence type="ECO:0000256" key="4">
    <source>
        <dbReference type="ARBA" id="ARBA00022723"/>
    </source>
</evidence>
<dbReference type="PANTHER" id="PTHR13832">
    <property type="entry name" value="PROTEIN PHOSPHATASE 2C"/>
    <property type="match status" value="1"/>
</dbReference>
<comment type="catalytic activity">
    <reaction evidence="9">
        <text>O-phospho-L-seryl-[protein] + H2O = L-seryl-[protein] + phosphate</text>
        <dbReference type="Rhea" id="RHEA:20629"/>
        <dbReference type="Rhea" id="RHEA-COMP:9863"/>
        <dbReference type="Rhea" id="RHEA-COMP:11604"/>
        <dbReference type="ChEBI" id="CHEBI:15377"/>
        <dbReference type="ChEBI" id="CHEBI:29999"/>
        <dbReference type="ChEBI" id="CHEBI:43474"/>
        <dbReference type="ChEBI" id="CHEBI:83421"/>
        <dbReference type="EC" id="3.1.3.16"/>
    </reaction>
</comment>
<sequence>MAFREPDGSLSVEQITWDHSANDKREQERLRLLYPDDYDIVRELGRHNYYVKGRLQPTRSLGDTYMKVRDVNKAPMPRGLRIRGNFSRPYISAIPDVFEVDLADRQPEFVVLGSDGLYGELSNEEIVDLVDKFREEGEENVSTALRCAILDRVAEYYGLHAWDLEHIAPGERRTYHDDITIDVLHFTPPHHPKEQRDAQAEAA</sequence>
<dbReference type="PANTHER" id="PTHR13832:SF803">
    <property type="entry name" value="PROTEIN PHOSPHATASE 1G"/>
    <property type="match status" value="1"/>
</dbReference>
<comment type="catalytic activity">
    <reaction evidence="10">
        <text>O-phospho-L-threonyl-[protein] + H2O = L-threonyl-[protein] + phosphate</text>
        <dbReference type="Rhea" id="RHEA:47004"/>
        <dbReference type="Rhea" id="RHEA-COMP:11060"/>
        <dbReference type="Rhea" id="RHEA-COMP:11605"/>
        <dbReference type="ChEBI" id="CHEBI:15377"/>
        <dbReference type="ChEBI" id="CHEBI:30013"/>
        <dbReference type="ChEBI" id="CHEBI:43474"/>
        <dbReference type="ChEBI" id="CHEBI:61977"/>
        <dbReference type="EC" id="3.1.3.16"/>
    </reaction>
</comment>
<proteinExistence type="inferred from homology"/>
<evidence type="ECO:0000256" key="6">
    <source>
        <dbReference type="ARBA" id="ARBA00022842"/>
    </source>
</evidence>
<dbReference type="Proteomes" id="UP001209570">
    <property type="component" value="Unassembled WGS sequence"/>
</dbReference>
<evidence type="ECO:0000256" key="9">
    <source>
        <dbReference type="ARBA" id="ARBA00047761"/>
    </source>
</evidence>
<dbReference type="InterPro" id="IPR001932">
    <property type="entry name" value="PPM-type_phosphatase-like_dom"/>
</dbReference>
<protein>
    <recommendedName>
        <fullName evidence="3">protein-serine/threonine phosphatase</fullName>
        <ecNumber evidence="3">3.1.3.16</ecNumber>
    </recommendedName>
</protein>
<accession>A0AAD5LQR1</accession>
<dbReference type="CDD" id="cd00143">
    <property type="entry name" value="PP2Cc"/>
    <property type="match status" value="1"/>
</dbReference>
<dbReference type="GO" id="GO:0004722">
    <property type="term" value="F:protein serine/threonine phosphatase activity"/>
    <property type="evidence" value="ECO:0007669"/>
    <property type="project" value="UniProtKB-EC"/>
</dbReference>
<keyword evidence="4" id="KW-0479">Metal-binding</keyword>
<dbReference type="EC" id="3.1.3.16" evidence="3"/>
<comment type="similarity">
    <text evidence="2">Belongs to the PP2C family.</text>
</comment>
<dbReference type="InterPro" id="IPR015655">
    <property type="entry name" value="PP2C"/>
</dbReference>
<keyword evidence="6" id="KW-0460">Magnesium</keyword>
<gene>
    <name evidence="12" type="ORF">P43SY_011881</name>
</gene>
<evidence type="ECO:0000256" key="3">
    <source>
        <dbReference type="ARBA" id="ARBA00013081"/>
    </source>
</evidence>
<name>A0AAD5LQR1_PYTIN</name>
<dbReference type="GO" id="GO:0046872">
    <property type="term" value="F:metal ion binding"/>
    <property type="evidence" value="ECO:0007669"/>
    <property type="project" value="UniProtKB-KW"/>
</dbReference>
<organism evidence="12 13">
    <name type="scientific">Pythium insidiosum</name>
    <name type="common">Pythiosis disease agent</name>
    <dbReference type="NCBI Taxonomy" id="114742"/>
    <lineage>
        <taxon>Eukaryota</taxon>
        <taxon>Sar</taxon>
        <taxon>Stramenopiles</taxon>
        <taxon>Oomycota</taxon>
        <taxon>Peronosporomycetes</taxon>
        <taxon>Pythiales</taxon>
        <taxon>Pythiaceae</taxon>
        <taxon>Pythium</taxon>
    </lineage>
</organism>
<evidence type="ECO:0000256" key="5">
    <source>
        <dbReference type="ARBA" id="ARBA00022801"/>
    </source>
</evidence>
<dbReference type="SUPFAM" id="SSF81606">
    <property type="entry name" value="PP2C-like"/>
    <property type="match status" value="1"/>
</dbReference>
<evidence type="ECO:0000256" key="8">
    <source>
        <dbReference type="ARBA" id="ARBA00023211"/>
    </source>
</evidence>
<comment type="cofactor">
    <cofactor evidence="1">
        <name>Mn(2+)</name>
        <dbReference type="ChEBI" id="CHEBI:29035"/>
    </cofactor>
</comment>
<dbReference type="AlphaFoldDB" id="A0AAD5LQR1"/>
<keyword evidence="7" id="KW-0904">Protein phosphatase</keyword>
<dbReference type="PROSITE" id="PS51746">
    <property type="entry name" value="PPM_2"/>
    <property type="match status" value="1"/>
</dbReference>
<evidence type="ECO:0000256" key="1">
    <source>
        <dbReference type="ARBA" id="ARBA00001936"/>
    </source>
</evidence>
<reference evidence="12" key="1">
    <citation type="submission" date="2021-12" db="EMBL/GenBank/DDBJ databases">
        <title>Prjna785345.</title>
        <authorList>
            <person name="Rujirawat T."/>
            <person name="Krajaejun T."/>
        </authorList>
    </citation>
    <scope>NUCLEOTIDE SEQUENCE</scope>
    <source>
        <strain evidence="12">Pi057C3</strain>
    </source>
</reference>
<evidence type="ECO:0000256" key="2">
    <source>
        <dbReference type="ARBA" id="ARBA00006702"/>
    </source>
</evidence>
<dbReference type="EMBL" id="JAKCXM010003149">
    <property type="protein sequence ID" value="KAJ0389768.1"/>
    <property type="molecule type" value="Genomic_DNA"/>
</dbReference>
<dbReference type="Pfam" id="PF00481">
    <property type="entry name" value="PP2C"/>
    <property type="match status" value="1"/>
</dbReference>
<comment type="caution">
    <text evidence="12">The sequence shown here is derived from an EMBL/GenBank/DDBJ whole genome shotgun (WGS) entry which is preliminary data.</text>
</comment>
<evidence type="ECO:0000256" key="7">
    <source>
        <dbReference type="ARBA" id="ARBA00022912"/>
    </source>
</evidence>